<keyword evidence="3 5" id="KW-1133">Transmembrane helix</keyword>
<dbReference type="InterPro" id="IPR003825">
    <property type="entry name" value="Colicin-V_CvpA"/>
</dbReference>
<reference evidence="6" key="1">
    <citation type="submission" date="2018-07" db="EMBL/GenBank/DDBJ databases">
        <title>Genome assembly of strain Ka43.</title>
        <authorList>
            <person name="Kukolya J."/>
            <person name="Nagy I."/>
            <person name="Horvath B."/>
            <person name="Toth A."/>
        </authorList>
    </citation>
    <scope>NUCLEOTIDE SEQUENCE</scope>
    <source>
        <strain evidence="6">KB43</strain>
    </source>
</reference>
<evidence type="ECO:0000256" key="5">
    <source>
        <dbReference type="SAM" id="Phobius"/>
    </source>
</evidence>
<dbReference type="GO" id="GO:0016020">
    <property type="term" value="C:membrane"/>
    <property type="evidence" value="ECO:0007669"/>
    <property type="project" value="UniProtKB-SubCell"/>
</dbReference>
<feature type="transmembrane region" description="Helical" evidence="5">
    <location>
        <begin position="94"/>
        <end position="119"/>
    </location>
</feature>
<keyword evidence="4 5" id="KW-0472">Membrane</keyword>
<evidence type="ECO:0000256" key="2">
    <source>
        <dbReference type="ARBA" id="ARBA00022692"/>
    </source>
</evidence>
<dbReference type="AlphaFoldDB" id="A0A928V6Z5"/>
<feature type="transmembrane region" description="Helical" evidence="5">
    <location>
        <begin position="29"/>
        <end position="50"/>
    </location>
</feature>
<dbReference type="GO" id="GO:0009403">
    <property type="term" value="P:toxin biosynthetic process"/>
    <property type="evidence" value="ECO:0007669"/>
    <property type="project" value="InterPro"/>
</dbReference>
<gene>
    <name evidence="6" type="ORF">C4F51_08525</name>
</gene>
<evidence type="ECO:0000313" key="7">
    <source>
        <dbReference type="Proteomes" id="UP000652567"/>
    </source>
</evidence>
<keyword evidence="2 5" id="KW-0812">Transmembrane</keyword>
<comment type="caution">
    <text evidence="6">The sequence shown here is derived from an EMBL/GenBank/DDBJ whole genome shotgun (WGS) entry which is preliminary data.</text>
</comment>
<feature type="transmembrane region" description="Helical" evidence="5">
    <location>
        <begin position="131"/>
        <end position="156"/>
    </location>
</feature>
<sequence>MKALSLAPQLAGSPRPAYIAAPACKAFQVLNNIMSLSFILLSGCIVLFALQGYWKGFIRVLSQLCSLLAAYAATFLFIAPLANYLRENTSLHGMAVYPVAGLLIFIPVSMVVTLLFSLLDQHTRTAGKLSALSRLAGLLTGAVIGALVGILLVYGWTLFQDFRKTAETPDSPLAQLSRELVSKTGARLINLVQPDAALFAEGFLHSPVDNGKRLANVAQMPELKAFIADPQLSAMVREGDTEQIMADPLFQQIADHPDLQILLQQSGLTDKNSPPDKALANLMVDANRGMEKLYQDPQVQAIMKDAEFQRLIEQKAYWQLMNDPRFPALLQAFGEAVRASRAETEIEDAGGTQP</sequence>
<evidence type="ECO:0000256" key="4">
    <source>
        <dbReference type="ARBA" id="ARBA00023136"/>
    </source>
</evidence>
<dbReference type="EMBL" id="PRDL01000001">
    <property type="protein sequence ID" value="MBE8717229.1"/>
    <property type="molecule type" value="Genomic_DNA"/>
</dbReference>
<name>A0A928V6Z5_9GAMM</name>
<organism evidence="6 7">
    <name type="scientific">Cellvibrio polysaccharolyticus</name>
    <dbReference type="NCBI Taxonomy" id="2082724"/>
    <lineage>
        <taxon>Bacteria</taxon>
        <taxon>Pseudomonadati</taxon>
        <taxon>Pseudomonadota</taxon>
        <taxon>Gammaproteobacteria</taxon>
        <taxon>Cellvibrionales</taxon>
        <taxon>Cellvibrionaceae</taxon>
        <taxon>Cellvibrio</taxon>
    </lineage>
</organism>
<feature type="transmembrane region" description="Helical" evidence="5">
    <location>
        <begin position="57"/>
        <end position="82"/>
    </location>
</feature>
<accession>A0A928V6Z5</accession>
<evidence type="ECO:0000313" key="6">
    <source>
        <dbReference type="EMBL" id="MBE8717229.1"/>
    </source>
</evidence>
<evidence type="ECO:0000256" key="1">
    <source>
        <dbReference type="ARBA" id="ARBA00004141"/>
    </source>
</evidence>
<dbReference type="Proteomes" id="UP000652567">
    <property type="component" value="Unassembled WGS sequence"/>
</dbReference>
<evidence type="ECO:0000256" key="3">
    <source>
        <dbReference type="ARBA" id="ARBA00022989"/>
    </source>
</evidence>
<protein>
    <submittedName>
        <fullName evidence="6">CvpA family protein</fullName>
    </submittedName>
</protein>
<dbReference type="Pfam" id="PF02674">
    <property type="entry name" value="Colicin_V"/>
    <property type="match status" value="1"/>
</dbReference>
<keyword evidence="7" id="KW-1185">Reference proteome</keyword>
<proteinExistence type="predicted"/>
<comment type="subcellular location">
    <subcellularLocation>
        <location evidence="1">Membrane</location>
        <topology evidence="1">Multi-pass membrane protein</topology>
    </subcellularLocation>
</comment>